<comment type="caution">
    <text evidence="5">The sequence shown here is derived from an EMBL/GenBank/DDBJ whole genome shotgun (WGS) entry which is preliminary data.</text>
</comment>
<dbReference type="PRINTS" id="PR00032">
    <property type="entry name" value="HTHARAC"/>
</dbReference>
<reference evidence="6" key="1">
    <citation type="journal article" date="2019" name="Int. J. Syst. Evol. Microbiol.">
        <title>The Global Catalogue of Microorganisms (GCM) 10K type strain sequencing project: providing services to taxonomists for standard genome sequencing and annotation.</title>
        <authorList>
            <consortium name="The Broad Institute Genomics Platform"/>
            <consortium name="The Broad Institute Genome Sequencing Center for Infectious Disease"/>
            <person name="Wu L."/>
            <person name="Ma J."/>
        </authorList>
    </citation>
    <scope>NUCLEOTIDE SEQUENCE [LARGE SCALE GENOMIC DNA]</scope>
    <source>
        <strain evidence="6">KCTC 23098</strain>
    </source>
</reference>
<evidence type="ECO:0000313" key="5">
    <source>
        <dbReference type="EMBL" id="MFD2960159.1"/>
    </source>
</evidence>
<dbReference type="InterPro" id="IPR009057">
    <property type="entry name" value="Homeodomain-like_sf"/>
</dbReference>
<organism evidence="5 6">
    <name type="scientific">Olivibacter jilunii</name>
    <dbReference type="NCBI Taxonomy" id="985016"/>
    <lineage>
        <taxon>Bacteria</taxon>
        <taxon>Pseudomonadati</taxon>
        <taxon>Bacteroidota</taxon>
        <taxon>Sphingobacteriia</taxon>
        <taxon>Sphingobacteriales</taxon>
        <taxon>Sphingobacteriaceae</taxon>
        <taxon>Olivibacter</taxon>
    </lineage>
</organism>
<keyword evidence="6" id="KW-1185">Reference proteome</keyword>
<name>A0ABW6AVG6_9SPHI</name>
<dbReference type="SUPFAM" id="SSF46689">
    <property type="entry name" value="Homeodomain-like"/>
    <property type="match status" value="1"/>
</dbReference>
<dbReference type="Proteomes" id="UP001597560">
    <property type="component" value="Unassembled WGS sequence"/>
</dbReference>
<dbReference type="PANTHER" id="PTHR43280">
    <property type="entry name" value="ARAC-FAMILY TRANSCRIPTIONAL REGULATOR"/>
    <property type="match status" value="1"/>
</dbReference>
<sequence>MIKPVYIGLPTDNTDHLLYSERVPAAALYHLALAEANYWQSDRFSVLEQYYDAPDAFICLADIHADEPVEVPISCTLSDLYWLYQLNGGYRIHLADETRQIVLQTEETSYTQIYVPQGQYITRFDKGKHQLFYFVIKPNWLQRQGRRAMEGFNHLLDSQRAQRQEAQHNQFCPLHDKVYKLLLSLFTLPKVKRFHYDILIYEHCFSLLDLSQEDLKRNRTSTSKDNDLLTHIRNYITEQIPKGNLVSVADIAAFFKVNYRSLRRQHYQTYGYSLGEFIQHKRMEQAADFLINTDMPIKEIAYFLGYTVNTSFDQRFKRYYGVSPTAYRLSNLKPRSAK</sequence>
<evidence type="ECO:0000256" key="1">
    <source>
        <dbReference type="ARBA" id="ARBA00023015"/>
    </source>
</evidence>
<dbReference type="SMART" id="SM00342">
    <property type="entry name" value="HTH_ARAC"/>
    <property type="match status" value="1"/>
</dbReference>
<dbReference type="Pfam" id="PF12833">
    <property type="entry name" value="HTH_18"/>
    <property type="match status" value="1"/>
</dbReference>
<gene>
    <name evidence="5" type="ORF">ACFS6J_00080</name>
</gene>
<keyword evidence="3" id="KW-0804">Transcription</keyword>
<protein>
    <submittedName>
        <fullName evidence="5">Helix-turn-helix transcriptional regulator</fullName>
    </submittedName>
</protein>
<dbReference type="PANTHER" id="PTHR43280:SF2">
    <property type="entry name" value="HTH-TYPE TRANSCRIPTIONAL REGULATOR EXSA"/>
    <property type="match status" value="1"/>
</dbReference>
<dbReference type="InterPro" id="IPR018060">
    <property type="entry name" value="HTH_AraC"/>
</dbReference>
<dbReference type="Gene3D" id="1.10.10.60">
    <property type="entry name" value="Homeodomain-like"/>
    <property type="match status" value="1"/>
</dbReference>
<dbReference type="PROSITE" id="PS01124">
    <property type="entry name" value="HTH_ARAC_FAMILY_2"/>
    <property type="match status" value="1"/>
</dbReference>
<feature type="domain" description="HTH araC/xylS-type" evidence="4">
    <location>
        <begin position="230"/>
        <end position="330"/>
    </location>
</feature>
<dbReference type="InterPro" id="IPR020449">
    <property type="entry name" value="Tscrpt_reg_AraC-type_HTH"/>
</dbReference>
<keyword evidence="2" id="KW-0238">DNA-binding</keyword>
<dbReference type="EMBL" id="JBHUPA010000001">
    <property type="protein sequence ID" value="MFD2960159.1"/>
    <property type="molecule type" value="Genomic_DNA"/>
</dbReference>
<evidence type="ECO:0000256" key="3">
    <source>
        <dbReference type="ARBA" id="ARBA00023163"/>
    </source>
</evidence>
<keyword evidence="1" id="KW-0805">Transcription regulation</keyword>
<evidence type="ECO:0000256" key="2">
    <source>
        <dbReference type="ARBA" id="ARBA00023125"/>
    </source>
</evidence>
<evidence type="ECO:0000313" key="6">
    <source>
        <dbReference type="Proteomes" id="UP001597560"/>
    </source>
</evidence>
<proteinExistence type="predicted"/>
<accession>A0ABW6AVG6</accession>
<dbReference type="RefSeq" id="WP_377608531.1">
    <property type="nucleotide sequence ID" value="NZ_JBHUPA010000001.1"/>
</dbReference>
<evidence type="ECO:0000259" key="4">
    <source>
        <dbReference type="PROSITE" id="PS01124"/>
    </source>
</evidence>